<evidence type="ECO:0000313" key="3">
    <source>
        <dbReference type="EMBL" id="GFO94551.1"/>
    </source>
</evidence>
<sequence>MDDIILISNLNDFIFCPVSIYFHGLYGGADVLTFQTKSQLNGTKAHESVDMGKYSTRKDIVTGLDVYSDKYRLVGRIDMYDSRKKMLVERKKHVSRIYDGYIFQLYGQYYSMIDMGYAVDSLRIHSIDDNKNYNIDLPENDKDMKNRFEQLISDMRAFDMDKFVQENSQKCANCIYEDACDRSASRGD</sequence>
<protein>
    <recommendedName>
        <fullName evidence="2">DUF83 domain-containing protein</fullName>
    </recommendedName>
</protein>
<evidence type="ECO:0000313" key="4">
    <source>
        <dbReference type="Proteomes" id="UP000660047"/>
    </source>
</evidence>
<dbReference type="NCBIfam" id="TIGR04328">
    <property type="entry name" value="cas4_PREFRAN"/>
    <property type="match status" value="1"/>
</dbReference>
<gene>
    <name evidence="3" type="ORF">COEU31_15970</name>
</gene>
<dbReference type="Proteomes" id="UP000660047">
    <property type="component" value="Unassembled WGS sequence"/>
</dbReference>
<dbReference type="Pfam" id="PF01930">
    <property type="entry name" value="Cas_Cas4"/>
    <property type="match status" value="1"/>
</dbReference>
<proteinExistence type="predicted"/>
<dbReference type="InterPro" id="IPR022765">
    <property type="entry name" value="Dna2/Cas4_DUF83"/>
</dbReference>
<comment type="caution">
    <text evidence="3">The sequence shown here is derived from an EMBL/GenBank/DDBJ whole genome shotgun (WGS) entry which is preliminary data.</text>
</comment>
<dbReference type="RefSeq" id="WP_055224180.1">
    <property type="nucleotide sequence ID" value="NZ_BLYL01000008.1"/>
</dbReference>
<dbReference type="Gene3D" id="3.90.320.10">
    <property type="match status" value="1"/>
</dbReference>
<dbReference type="GO" id="GO:0016787">
    <property type="term" value="F:hydrolase activity"/>
    <property type="evidence" value="ECO:0007669"/>
    <property type="project" value="UniProtKB-KW"/>
</dbReference>
<name>A0AAI9K5G3_9FIRM</name>
<dbReference type="AlphaFoldDB" id="A0AAI9K5G3"/>
<dbReference type="EMBL" id="BLYL01000008">
    <property type="protein sequence ID" value="GFO94551.1"/>
    <property type="molecule type" value="Genomic_DNA"/>
</dbReference>
<organism evidence="3 4">
    <name type="scientific">Coprococcus eutactus</name>
    <dbReference type="NCBI Taxonomy" id="33043"/>
    <lineage>
        <taxon>Bacteria</taxon>
        <taxon>Bacillati</taxon>
        <taxon>Bacillota</taxon>
        <taxon>Clostridia</taxon>
        <taxon>Lachnospirales</taxon>
        <taxon>Lachnospiraceae</taxon>
        <taxon>Coprococcus</taxon>
    </lineage>
</organism>
<evidence type="ECO:0000259" key="2">
    <source>
        <dbReference type="Pfam" id="PF01930"/>
    </source>
</evidence>
<dbReference type="InterPro" id="IPR027616">
    <property type="entry name" value="Cas4_PREFRAN"/>
</dbReference>
<feature type="domain" description="DUF83" evidence="2">
    <location>
        <begin position="36"/>
        <end position="180"/>
    </location>
</feature>
<evidence type="ECO:0000256" key="1">
    <source>
        <dbReference type="ARBA" id="ARBA00022801"/>
    </source>
</evidence>
<reference evidence="3" key="1">
    <citation type="submission" date="2020-06" db="EMBL/GenBank/DDBJ databases">
        <title>Characterization of fructooligosaccharide metabolism and fructooligosaccharide-degrading enzymes in human commensal butyrate producers.</title>
        <authorList>
            <person name="Tanno H."/>
            <person name="Fujii T."/>
            <person name="Hirano K."/>
            <person name="Maeno S."/>
            <person name="Tonozuka T."/>
            <person name="Sakamoto M."/>
            <person name="Ohkuma M."/>
            <person name="Tochio T."/>
            <person name="Endo A."/>
        </authorList>
    </citation>
    <scope>NUCLEOTIDE SEQUENCE</scope>
    <source>
        <strain evidence="3">JCM 31265</strain>
    </source>
</reference>
<accession>A0AAI9K5G3</accession>
<dbReference type="InterPro" id="IPR011604">
    <property type="entry name" value="PDDEXK-like_dom_sf"/>
</dbReference>
<keyword evidence="1" id="KW-0378">Hydrolase</keyword>